<evidence type="ECO:0000313" key="2">
    <source>
        <dbReference type="Proteomes" id="UP000008120"/>
    </source>
</evidence>
<reference evidence="1 2" key="2">
    <citation type="journal article" date="2011" name="Nucleic Acids Res.">
        <title>Insights into the evolution of Archaea and eukaryotic protein modifier systems revealed by the genome of a novel archaeal group.</title>
        <authorList>
            <person name="Nunoura T."/>
            <person name="Takaki Y."/>
            <person name="Kakuta J."/>
            <person name="Nishi S."/>
            <person name="Sugahara J."/>
            <person name="Kazama H."/>
            <person name="Chee G."/>
            <person name="Hattori M."/>
            <person name="Kanai A."/>
            <person name="Atomi H."/>
            <person name="Takai K."/>
            <person name="Takami H."/>
        </authorList>
    </citation>
    <scope>NUCLEOTIDE SEQUENCE [LARGE SCALE GENOMIC DNA]</scope>
</reference>
<dbReference type="AlphaFoldDB" id="E6P7J1"/>
<accession>E6P7J1</accession>
<name>E6P7J1_CALS0</name>
<dbReference type="STRING" id="311458.CSUB_C0037"/>
<sequence>MMRVGILILVISLLVVGVLATTTFLHPSTHQITSVKPGETDTHTTVQTAMSPSMTRLNLIAKLEGDAIPLWFDRGVLYLAHGLISVVTGQDGGGVDLVKLDVGSDSMVKVTTLRDDWRGQVYLHLAVGQPIFDSDKAYFLMENMQLAKIVDLNSGEMWTVDRRGTYLYFVGAGAGVLYALDAASGDISLVAIDNMGNELWRSPREPLVLKDPYQYIIFRAGEVPRFLLVEANGFVERSGGWFATPTLLTITISPDGKAKVERRHISGEIGPMPAISSGGWAAAARDGYYVLVVFGQRLFLCRLGVEMSIMWCNDFGEYRIDLSNGGILLHTFGEGVLVGFPYQYRLNTTYEAYGVRIRLAFYGQDGKLVWSSNYTPNDLPFNFNVVGEHGGSLYALIPDGKQFIGPVSQGTKITLVRIGRDGTINAILSVKDFLAAELFRGEDPWSYRFSDDIHAIIIDNKLILTTKASVKDHVYTYVVAFERILQ</sequence>
<evidence type="ECO:0000313" key="1">
    <source>
        <dbReference type="EMBL" id="BAJ49902.1"/>
    </source>
</evidence>
<dbReference type="KEGG" id="csu:CSUB_C0037"/>
<protein>
    <submittedName>
        <fullName evidence="1">Uncharacterized protein</fullName>
    </submittedName>
</protein>
<gene>
    <name evidence="1" type="ORF">CSUB_C0037</name>
</gene>
<organism evidence="1 2">
    <name type="scientific">Caldiarchaeum subterraneum</name>
    <dbReference type="NCBI Taxonomy" id="311458"/>
    <lineage>
        <taxon>Archaea</taxon>
        <taxon>Nitrososphaerota</taxon>
        <taxon>Candidatus Caldarchaeales</taxon>
        <taxon>Candidatus Caldarchaeaceae</taxon>
        <taxon>Candidatus Caldarchaeum</taxon>
    </lineage>
</organism>
<dbReference type="BioCyc" id="CCAL311458:G131R-36-MONOMER"/>
<reference evidence="1 2" key="1">
    <citation type="journal article" date="2005" name="Environ. Microbiol.">
        <title>Genetic and functional properties of uncultivated thermophilic crenarchaeotes from a subsurface gold mine as revealed by analysis of genome fragments.</title>
        <authorList>
            <person name="Nunoura T."/>
            <person name="Hirayama H."/>
            <person name="Takami H."/>
            <person name="Oida H."/>
            <person name="Nishi S."/>
            <person name="Shimamura S."/>
            <person name="Suzuki Y."/>
            <person name="Inagaki F."/>
            <person name="Takai K."/>
            <person name="Nealson K.H."/>
            <person name="Horikoshi K."/>
        </authorList>
    </citation>
    <scope>NUCLEOTIDE SEQUENCE [LARGE SCALE GENOMIC DNA]</scope>
</reference>
<proteinExistence type="predicted"/>
<dbReference type="Proteomes" id="UP000008120">
    <property type="component" value="Chromosome"/>
</dbReference>
<dbReference type="EMBL" id="BA000048">
    <property type="protein sequence ID" value="BAJ49902.1"/>
    <property type="molecule type" value="Genomic_DNA"/>
</dbReference>